<keyword evidence="4" id="KW-1185">Reference proteome</keyword>
<dbReference type="GO" id="GO:0036297">
    <property type="term" value="P:interstrand cross-link repair"/>
    <property type="evidence" value="ECO:0007669"/>
    <property type="project" value="TreeGrafter"/>
</dbReference>
<feature type="compositionally biased region" description="Pro residues" evidence="1">
    <location>
        <begin position="206"/>
        <end position="218"/>
    </location>
</feature>
<dbReference type="PANTHER" id="PTHR15361:SF4">
    <property type="entry name" value="RAD51-ASSOCIATED PROTEIN 1"/>
    <property type="match status" value="1"/>
</dbReference>
<dbReference type="InterPro" id="IPR031419">
    <property type="entry name" value="RAD51_interact"/>
</dbReference>
<protein>
    <recommendedName>
        <fullName evidence="2">RAD51 interacting motif domain-containing protein</fullName>
    </recommendedName>
</protein>
<sequence>FSDEDFASSKPPASKKPREEIKPVLKKPLSKSSSQDLHPQPSANHSDRKPPDQKLYERDLEAALTLSLLHGTKDCHVDLSPTTSLTPTLHTEQYPTMGLSPTADLSPTAGVSVVYQRVMDQDPDEDYKPRLTPESESDDNSSGVAESEDEEFTVRKVIKKSKKETKKMEKKTKTPPPRPPPQTSSKRDKLTSKAAKAKPPATGSRRPPPPSAATPPCVPAASPAGGSRVSKWNPPGQLGSSPSPSQGSALRSPAGGGLRLGLSRRVRVKPLHPSVASH</sequence>
<feature type="domain" description="RAD51 interacting motif" evidence="2">
    <location>
        <begin position="236"/>
        <end position="275"/>
    </location>
</feature>
<feature type="compositionally biased region" description="Polar residues" evidence="1">
    <location>
        <begin position="35"/>
        <end position="44"/>
    </location>
</feature>
<feature type="compositionally biased region" description="Basic residues" evidence="1">
    <location>
        <begin position="156"/>
        <end position="170"/>
    </location>
</feature>
<dbReference type="Pfam" id="PF15696">
    <property type="entry name" value="RAD51_interact"/>
    <property type="match status" value="1"/>
</dbReference>
<dbReference type="GO" id="GO:0000724">
    <property type="term" value="P:double-strand break repair via homologous recombination"/>
    <property type="evidence" value="ECO:0007669"/>
    <property type="project" value="TreeGrafter"/>
</dbReference>
<dbReference type="GO" id="GO:0003690">
    <property type="term" value="F:double-stranded DNA binding"/>
    <property type="evidence" value="ECO:0007669"/>
    <property type="project" value="TreeGrafter"/>
</dbReference>
<dbReference type="OMA" id="WNPPAQV"/>
<evidence type="ECO:0000313" key="3">
    <source>
        <dbReference type="Ensembl" id="ENSGMOP00000016501.2"/>
    </source>
</evidence>
<feature type="compositionally biased region" description="Low complexity" evidence="1">
    <location>
        <begin position="234"/>
        <end position="253"/>
    </location>
</feature>
<dbReference type="Ensembl" id="ENSGMOT00000016917.2">
    <property type="protein sequence ID" value="ENSGMOP00000016501.2"/>
    <property type="gene ID" value="ENSGMOG00000015400.2"/>
</dbReference>
<organism evidence="3 4">
    <name type="scientific">Gadus morhua</name>
    <name type="common">Atlantic cod</name>
    <dbReference type="NCBI Taxonomy" id="8049"/>
    <lineage>
        <taxon>Eukaryota</taxon>
        <taxon>Metazoa</taxon>
        <taxon>Chordata</taxon>
        <taxon>Craniata</taxon>
        <taxon>Vertebrata</taxon>
        <taxon>Euteleostomi</taxon>
        <taxon>Actinopterygii</taxon>
        <taxon>Neopterygii</taxon>
        <taxon>Teleostei</taxon>
        <taxon>Neoteleostei</taxon>
        <taxon>Acanthomorphata</taxon>
        <taxon>Zeiogadaria</taxon>
        <taxon>Gadariae</taxon>
        <taxon>Gadiformes</taxon>
        <taxon>Gadoidei</taxon>
        <taxon>Gadidae</taxon>
        <taxon>Gadus</taxon>
    </lineage>
</organism>
<feature type="region of interest" description="Disordered" evidence="1">
    <location>
        <begin position="1"/>
        <end position="56"/>
    </location>
</feature>
<dbReference type="GO" id="GO:0003697">
    <property type="term" value="F:single-stranded DNA binding"/>
    <property type="evidence" value="ECO:0007669"/>
    <property type="project" value="TreeGrafter"/>
</dbReference>
<feature type="compositionally biased region" description="Low complexity" evidence="1">
    <location>
        <begin position="79"/>
        <end position="89"/>
    </location>
</feature>
<dbReference type="PANTHER" id="PTHR15361">
    <property type="entry name" value="RAD51/NUKS-INTERACTING PROTEIN"/>
    <property type="match status" value="1"/>
</dbReference>
<evidence type="ECO:0000256" key="1">
    <source>
        <dbReference type="SAM" id="MobiDB-lite"/>
    </source>
</evidence>
<feature type="compositionally biased region" description="Basic and acidic residues" evidence="1">
    <location>
        <begin position="45"/>
        <end position="56"/>
    </location>
</feature>
<evidence type="ECO:0000313" key="4">
    <source>
        <dbReference type="Proteomes" id="UP000694546"/>
    </source>
</evidence>
<accession>A0A8C4ZLX1</accession>
<evidence type="ECO:0000259" key="2">
    <source>
        <dbReference type="Pfam" id="PF15696"/>
    </source>
</evidence>
<reference evidence="3" key="2">
    <citation type="submission" date="2025-09" db="UniProtKB">
        <authorList>
            <consortium name="Ensembl"/>
        </authorList>
    </citation>
    <scope>IDENTIFICATION</scope>
</reference>
<feature type="compositionally biased region" description="Low complexity" evidence="1">
    <location>
        <begin position="193"/>
        <end position="205"/>
    </location>
</feature>
<dbReference type="GeneTree" id="ENSGT00940000175357"/>
<proteinExistence type="predicted"/>
<name>A0A8C4ZLX1_GADMO</name>
<dbReference type="Proteomes" id="UP000694546">
    <property type="component" value="Chromosome 19"/>
</dbReference>
<reference evidence="3" key="1">
    <citation type="submission" date="2025-08" db="UniProtKB">
        <authorList>
            <consortium name="Ensembl"/>
        </authorList>
    </citation>
    <scope>IDENTIFICATION</scope>
</reference>
<feature type="region of interest" description="Disordered" evidence="1">
    <location>
        <begin position="73"/>
        <end position="278"/>
    </location>
</feature>
<dbReference type="AlphaFoldDB" id="A0A8C4ZLX1"/>
<dbReference type="InterPro" id="IPR052003">
    <property type="entry name" value="HR_DNA-Binding_Protein"/>
</dbReference>